<accession>A0A2Z6MD63</accession>
<organism evidence="1 2">
    <name type="scientific">Trifolium subterraneum</name>
    <name type="common">Subterranean clover</name>
    <dbReference type="NCBI Taxonomy" id="3900"/>
    <lineage>
        <taxon>Eukaryota</taxon>
        <taxon>Viridiplantae</taxon>
        <taxon>Streptophyta</taxon>
        <taxon>Embryophyta</taxon>
        <taxon>Tracheophyta</taxon>
        <taxon>Spermatophyta</taxon>
        <taxon>Magnoliopsida</taxon>
        <taxon>eudicotyledons</taxon>
        <taxon>Gunneridae</taxon>
        <taxon>Pentapetalae</taxon>
        <taxon>rosids</taxon>
        <taxon>fabids</taxon>
        <taxon>Fabales</taxon>
        <taxon>Fabaceae</taxon>
        <taxon>Papilionoideae</taxon>
        <taxon>50 kb inversion clade</taxon>
        <taxon>NPAAA clade</taxon>
        <taxon>Hologalegina</taxon>
        <taxon>IRL clade</taxon>
        <taxon>Trifolieae</taxon>
        <taxon>Trifolium</taxon>
    </lineage>
</organism>
<evidence type="ECO:0000313" key="2">
    <source>
        <dbReference type="Proteomes" id="UP000242715"/>
    </source>
</evidence>
<dbReference type="EMBL" id="DF973363">
    <property type="protein sequence ID" value="GAU27893.1"/>
    <property type="molecule type" value="Genomic_DNA"/>
</dbReference>
<dbReference type="OrthoDB" id="548115at2759"/>
<reference evidence="2" key="1">
    <citation type="journal article" date="2017" name="Front. Plant Sci.">
        <title>Climate Clever Clovers: New Paradigm to Reduce the Environmental Footprint of Ruminants by Breeding Low Methanogenic Forages Utilizing Haplotype Variation.</title>
        <authorList>
            <person name="Kaur P."/>
            <person name="Appels R."/>
            <person name="Bayer P.E."/>
            <person name="Keeble-Gagnere G."/>
            <person name="Wang J."/>
            <person name="Hirakawa H."/>
            <person name="Shirasawa K."/>
            <person name="Vercoe P."/>
            <person name="Stefanova K."/>
            <person name="Durmic Z."/>
            <person name="Nichols P."/>
            <person name="Revell C."/>
            <person name="Isobe S.N."/>
            <person name="Edwards D."/>
            <person name="Erskine W."/>
        </authorList>
    </citation>
    <scope>NUCLEOTIDE SEQUENCE [LARGE SCALE GENOMIC DNA]</scope>
    <source>
        <strain evidence="2">cv. Daliak</strain>
    </source>
</reference>
<protein>
    <submittedName>
        <fullName evidence="1">Uncharacterized protein</fullName>
    </submittedName>
</protein>
<dbReference type="Proteomes" id="UP000242715">
    <property type="component" value="Unassembled WGS sequence"/>
</dbReference>
<keyword evidence="2" id="KW-1185">Reference proteome</keyword>
<dbReference type="AlphaFoldDB" id="A0A2Z6MD63"/>
<name>A0A2Z6MD63_TRISU</name>
<gene>
    <name evidence="1" type="ORF">TSUD_159870</name>
</gene>
<evidence type="ECO:0000313" key="1">
    <source>
        <dbReference type="EMBL" id="GAU27893.1"/>
    </source>
</evidence>
<proteinExistence type="predicted"/>
<sequence>MEKSSVTAILGEEDAVVLHDKENNNIEWFDYSEKEILQEIFGCGYDVLKERVRREIEIAIRIVVGDKSSYEYKCLIMSCLRERGFDAGNY</sequence>